<dbReference type="PANTHER" id="PTHR43707">
    <property type="entry name" value="HISTIDYL-TRNA SYNTHETASE"/>
    <property type="match status" value="1"/>
</dbReference>
<dbReference type="KEGG" id="moz:MoryE10_22750"/>
<dbReference type="InterPro" id="IPR004516">
    <property type="entry name" value="HisRS/HisZ"/>
</dbReference>
<keyword evidence="8" id="KW-0028">Amino-acid biosynthesis</keyword>
<evidence type="ECO:0000256" key="5">
    <source>
        <dbReference type="ARBA" id="ARBA00020397"/>
    </source>
</evidence>
<comment type="subcellular location">
    <subcellularLocation>
        <location evidence="1 8">Cytoplasm</location>
    </subcellularLocation>
</comment>
<evidence type="ECO:0000313" key="10">
    <source>
        <dbReference type="EMBL" id="BBL71669.1"/>
    </source>
</evidence>
<dbReference type="GO" id="GO:0006427">
    <property type="term" value="P:histidyl-tRNA aminoacylation"/>
    <property type="evidence" value="ECO:0007669"/>
    <property type="project" value="TreeGrafter"/>
</dbReference>
<evidence type="ECO:0000256" key="2">
    <source>
        <dbReference type="ARBA" id="ARBA00004667"/>
    </source>
</evidence>
<dbReference type="NCBIfam" id="TIGR00443">
    <property type="entry name" value="hisZ_biosyn_reg"/>
    <property type="match status" value="1"/>
</dbReference>
<organism evidence="10 11">
    <name type="scientific">Methylogaea oryzae</name>
    <dbReference type="NCBI Taxonomy" id="1295382"/>
    <lineage>
        <taxon>Bacteria</taxon>
        <taxon>Pseudomonadati</taxon>
        <taxon>Pseudomonadota</taxon>
        <taxon>Gammaproteobacteria</taxon>
        <taxon>Methylococcales</taxon>
        <taxon>Methylococcaceae</taxon>
        <taxon>Methylogaea</taxon>
    </lineage>
</organism>
<evidence type="ECO:0000256" key="6">
    <source>
        <dbReference type="ARBA" id="ARBA00022490"/>
    </source>
</evidence>
<dbReference type="InterPro" id="IPR041715">
    <property type="entry name" value="HisRS-like_core"/>
</dbReference>
<evidence type="ECO:0000259" key="9">
    <source>
        <dbReference type="Pfam" id="PF13393"/>
    </source>
</evidence>
<dbReference type="EMBL" id="AP019782">
    <property type="protein sequence ID" value="BBL71669.1"/>
    <property type="molecule type" value="Genomic_DNA"/>
</dbReference>
<dbReference type="InterPro" id="IPR045864">
    <property type="entry name" value="aa-tRNA-synth_II/BPL/LPL"/>
</dbReference>
<keyword evidence="10" id="KW-0808">Transferase</keyword>
<dbReference type="GO" id="GO:0000105">
    <property type="term" value="P:L-histidine biosynthetic process"/>
    <property type="evidence" value="ECO:0007669"/>
    <property type="project" value="UniProtKB-UniRule"/>
</dbReference>
<evidence type="ECO:0000256" key="7">
    <source>
        <dbReference type="ARBA" id="ARBA00025246"/>
    </source>
</evidence>
<dbReference type="GO" id="GO:0016757">
    <property type="term" value="F:glycosyltransferase activity"/>
    <property type="evidence" value="ECO:0007669"/>
    <property type="project" value="UniProtKB-KW"/>
</dbReference>
<proteinExistence type="inferred from homology"/>
<dbReference type="CDD" id="cd00773">
    <property type="entry name" value="HisRS-like_core"/>
    <property type="match status" value="1"/>
</dbReference>
<comment type="pathway">
    <text evidence="2 8">Amino-acid biosynthesis; L-histidine biosynthesis; L-histidine from 5-phospho-alpha-D-ribose 1-diphosphate: step 1/9.</text>
</comment>
<dbReference type="GO" id="GO:0004821">
    <property type="term" value="F:histidine-tRNA ligase activity"/>
    <property type="evidence" value="ECO:0007669"/>
    <property type="project" value="TreeGrafter"/>
</dbReference>
<accession>A0A8D5AKC8</accession>
<dbReference type="Gene3D" id="3.30.930.10">
    <property type="entry name" value="Bira Bifunctional Protein, Domain 2"/>
    <property type="match status" value="1"/>
</dbReference>
<comment type="similarity">
    <text evidence="3 8">Belongs to the class-II aminoacyl-tRNA synthetase family. HisZ subfamily.</text>
</comment>
<dbReference type="NCBIfam" id="NF009086">
    <property type="entry name" value="PRK12421.1"/>
    <property type="match status" value="1"/>
</dbReference>
<dbReference type="SUPFAM" id="SSF55681">
    <property type="entry name" value="Class II aaRS and biotin synthetases"/>
    <property type="match status" value="1"/>
</dbReference>
<dbReference type="NCBIfam" id="NF008935">
    <property type="entry name" value="PRK12292.1-1"/>
    <property type="match status" value="1"/>
</dbReference>
<comment type="miscellaneous">
    <text evidence="8">This function is generally fulfilled by the C-terminal part of HisG, which is missing in some bacteria such as this one.</text>
</comment>
<sequence>MTLMDTAQRDRWLLPEGVEEVLPQEARNLERLRRRLLDLFDVWGYQLVIPPFIDYVESLLTGTGRELDLQTFKLTDQLSGRMLGIRADMTPQVARLDAHHLKREEPTRLCYIGTVLHTVGDHLEKSRSPIQVGAELYGHRGAASDLEIIRLMLELLAQSGVLDVHLDLGNVAIYRELVRQAGLDGDQEAALFDVLQRKAQVELRELLDVYGVQGQLRDMFLQLPDLNGGAELLPRARAVLAGAGAVVADALAELETVWNQLRQRFPSLPIYVDLAELRGYHYQTGMVFAAFVPGCGKEVARGGRYDEIGKIFGRARPATGFSADLKVLARLGAPSAPESDRGAIFAPAGDDPGLWDAIRDLRAEGKTVIEALPGQVGDAAAMGCGLRLEKTAAGWVATPVAR</sequence>
<evidence type="ECO:0000256" key="3">
    <source>
        <dbReference type="ARBA" id="ARBA00005539"/>
    </source>
</evidence>
<gene>
    <name evidence="8 10" type="primary">hisZ</name>
    <name evidence="10" type="ORF">MoryE10_22750</name>
</gene>
<dbReference type="Pfam" id="PF13393">
    <property type="entry name" value="tRNA-synt_His"/>
    <property type="match status" value="1"/>
</dbReference>
<dbReference type="AlphaFoldDB" id="A0A8D5AKC8"/>
<reference evidence="10" key="1">
    <citation type="submission" date="2019-06" db="EMBL/GenBank/DDBJ databases">
        <title>Complete genome sequence of Methylogaea oryzae strain JCM16910.</title>
        <authorList>
            <person name="Asakawa S."/>
        </authorList>
    </citation>
    <scope>NUCLEOTIDE SEQUENCE</scope>
    <source>
        <strain evidence="10">E10</strain>
    </source>
</reference>
<dbReference type="InterPro" id="IPR004517">
    <property type="entry name" value="HisZ"/>
</dbReference>
<dbReference type="Proteomes" id="UP000824988">
    <property type="component" value="Chromosome"/>
</dbReference>
<protein>
    <recommendedName>
        <fullName evidence="5 8">ATP phosphoribosyltransferase regulatory subunit</fullName>
    </recommendedName>
</protein>
<keyword evidence="10" id="KW-0328">Glycosyltransferase</keyword>
<comment type="subunit">
    <text evidence="4 8">Heteromultimer composed of HisG and HisZ subunits.</text>
</comment>
<dbReference type="HAMAP" id="MF_00125">
    <property type="entry name" value="HisZ"/>
    <property type="match status" value="1"/>
</dbReference>
<evidence type="ECO:0000256" key="4">
    <source>
        <dbReference type="ARBA" id="ARBA00011496"/>
    </source>
</evidence>
<feature type="domain" description="Class II Histidinyl-tRNA synthetase (HisRS)-like catalytic core" evidence="9">
    <location>
        <begin position="17"/>
        <end position="327"/>
    </location>
</feature>
<keyword evidence="8" id="KW-0368">Histidine biosynthesis</keyword>
<evidence type="ECO:0000313" key="11">
    <source>
        <dbReference type="Proteomes" id="UP000824988"/>
    </source>
</evidence>
<evidence type="ECO:0000256" key="8">
    <source>
        <dbReference type="HAMAP-Rule" id="MF_00125"/>
    </source>
</evidence>
<keyword evidence="6 8" id="KW-0963">Cytoplasm</keyword>
<keyword evidence="11" id="KW-1185">Reference proteome</keyword>
<dbReference type="UniPathway" id="UPA00031">
    <property type="reaction ID" value="UER00006"/>
</dbReference>
<evidence type="ECO:0000256" key="1">
    <source>
        <dbReference type="ARBA" id="ARBA00004496"/>
    </source>
</evidence>
<dbReference type="GO" id="GO:0005737">
    <property type="term" value="C:cytoplasm"/>
    <property type="evidence" value="ECO:0007669"/>
    <property type="project" value="UniProtKB-SubCell"/>
</dbReference>
<dbReference type="PANTHER" id="PTHR43707:SF1">
    <property type="entry name" value="HISTIDINE--TRNA LIGASE, MITOCHONDRIAL-RELATED"/>
    <property type="match status" value="1"/>
</dbReference>
<name>A0A8D5AKC8_9GAMM</name>
<comment type="function">
    <text evidence="7 8">Required for the first step of histidine biosynthesis. May allow the feedback regulation of ATP phosphoribosyltransferase activity by histidine.</text>
</comment>